<comment type="subcellular location">
    <subcellularLocation>
        <location evidence="1">Cell membrane</location>
        <topology evidence="1">Multi-pass membrane protein</topology>
    </subcellularLocation>
</comment>
<dbReference type="EMBL" id="LVJI01000019">
    <property type="protein sequence ID" value="OAB44880.1"/>
    <property type="molecule type" value="Genomic_DNA"/>
</dbReference>
<evidence type="ECO:0000313" key="3">
    <source>
        <dbReference type="EMBL" id="OAB44880.1"/>
    </source>
</evidence>
<keyword evidence="2" id="KW-0472">Membrane</keyword>
<comment type="caution">
    <text evidence="3">The sequence shown here is derived from an EMBL/GenBank/DDBJ whole genome shotgun (WGS) entry which is preliminary data.</text>
</comment>
<feature type="transmembrane region" description="Helical" evidence="2">
    <location>
        <begin position="93"/>
        <end position="110"/>
    </location>
</feature>
<dbReference type="Proteomes" id="UP000077355">
    <property type="component" value="Unassembled WGS sequence"/>
</dbReference>
<evidence type="ECO:0000256" key="2">
    <source>
        <dbReference type="SAM" id="Phobius"/>
    </source>
</evidence>
<dbReference type="InterPro" id="IPR011701">
    <property type="entry name" value="MFS"/>
</dbReference>
<keyword evidence="4" id="KW-1185">Reference proteome</keyword>
<feature type="transmembrane region" description="Helical" evidence="2">
    <location>
        <begin position="157"/>
        <end position="179"/>
    </location>
</feature>
<keyword evidence="2" id="KW-1133">Transmembrane helix</keyword>
<proteinExistence type="predicted"/>
<evidence type="ECO:0000313" key="4">
    <source>
        <dbReference type="Proteomes" id="UP000077355"/>
    </source>
</evidence>
<reference evidence="3 4" key="1">
    <citation type="submission" date="2016-03" db="EMBL/GenBank/DDBJ databases">
        <title>Draft genome sequence of Paenibacillus antarcticus CECT 5836.</title>
        <authorList>
            <person name="Shin S.-K."/>
            <person name="Yi H."/>
        </authorList>
    </citation>
    <scope>NUCLEOTIDE SEQUENCE [LARGE SCALE GENOMIC DNA]</scope>
    <source>
        <strain evidence="3 4">CECT 5836</strain>
    </source>
</reference>
<evidence type="ECO:0000256" key="1">
    <source>
        <dbReference type="ARBA" id="ARBA00004651"/>
    </source>
</evidence>
<feature type="transmembrane region" description="Helical" evidence="2">
    <location>
        <begin position="212"/>
        <end position="237"/>
    </location>
</feature>
<dbReference type="GO" id="GO:0022857">
    <property type="term" value="F:transmembrane transporter activity"/>
    <property type="evidence" value="ECO:0007669"/>
    <property type="project" value="InterPro"/>
</dbReference>
<accession>A0A168MNK4</accession>
<feature type="transmembrane region" description="Helical" evidence="2">
    <location>
        <begin position="273"/>
        <end position="290"/>
    </location>
</feature>
<feature type="transmembrane region" description="Helical" evidence="2">
    <location>
        <begin position="42"/>
        <end position="62"/>
    </location>
</feature>
<feature type="transmembrane region" description="Helical" evidence="2">
    <location>
        <begin position="131"/>
        <end position="151"/>
    </location>
</feature>
<feature type="transmembrane region" description="Helical" evidence="2">
    <location>
        <begin position="7"/>
        <end position="30"/>
    </location>
</feature>
<dbReference type="AlphaFoldDB" id="A0A168MNK4"/>
<dbReference type="Pfam" id="PF07690">
    <property type="entry name" value="MFS_1"/>
    <property type="match status" value="1"/>
</dbReference>
<protein>
    <recommendedName>
        <fullName evidence="5">MFS transporter</fullName>
    </recommendedName>
</protein>
<gene>
    <name evidence="3" type="ORF">PBAT_14960</name>
</gene>
<feature type="transmembrane region" description="Helical" evidence="2">
    <location>
        <begin position="243"/>
        <end position="261"/>
    </location>
</feature>
<dbReference type="OrthoDB" id="2371185at2"/>
<dbReference type="GO" id="GO:0005886">
    <property type="term" value="C:plasma membrane"/>
    <property type="evidence" value="ECO:0007669"/>
    <property type="project" value="UniProtKB-SubCell"/>
</dbReference>
<feature type="transmembrane region" description="Helical" evidence="2">
    <location>
        <begin position="69"/>
        <end position="87"/>
    </location>
</feature>
<keyword evidence="2" id="KW-0812">Transmembrane</keyword>
<dbReference type="RefSeq" id="WP_068650769.1">
    <property type="nucleotide sequence ID" value="NZ_CP043611.1"/>
</dbReference>
<dbReference type="InterPro" id="IPR036259">
    <property type="entry name" value="MFS_trans_sf"/>
</dbReference>
<organism evidence="3 4">
    <name type="scientific">Paenibacillus antarcticus</name>
    <dbReference type="NCBI Taxonomy" id="253703"/>
    <lineage>
        <taxon>Bacteria</taxon>
        <taxon>Bacillati</taxon>
        <taxon>Bacillota</taxon>
        <taxon>Bacilli</taxon>
        <taxon>Bacillales</taxon>
        <taxon>Paenibacillaceae</taxon>
        <taxon>Paenibacillus</taxon>
    </lineage>
</organism>
<feature type="transmembrane region" description="Helical" evidence="2">
    <location>
        <begin position="296"/>
        <end position="314"/>
    </location>
</feature>
<dbReference type="Gene3D" id="1.20.1250.20">
    <property type="entry name" value="MFS general substrate transporter like domains"/>
    <property type="match status" value="1"/>
</dbReference>
<name>A0A168MNK4_9BACL</name>
<evidence type="ECO:0008006" key="5">
    <source>
        <dbReference type="Google" id="ProtNLM"/>
    </source>
</evidence>
<sequence>MSKDMRKLLIMTTISTIIASYIGIFVNLFIWEYDHSIAEVSLYNMSMFISWGITFTIAAKLLNQFTIRLTLAVSALCGTAAFMYLVMVEFDNRYLWIVLLGIPVGAMFGFSQASQNLSIALRGKGSEYAPYFATLMVISQVISVGVPFVAAKVIDGYGYSGSFILMLVFVAMMLIFSFFMPRITLSTIDAQDNSTRSRFSIRMAFGRPGSKWIILSFLAAGVFMQFQNLFTLLFTFSVTEDKLLIALLNMVYTICSLLGLWVYRKIKIDEMRWLWIGMTLLAVGFLIVLFESPEALIISNLITAVGMFFFMTVWNAQQFRYIQHASPVSQASFLVWRECLMVATRCILLSLTLPLKGMGGTGFVLIIGVTLVCLISIPFFQQRANRTLENYSSLIIAPSSDKSL</sequence>
<feature type="transmembrane region" description="Helical" evidence="2">
    <location>
        <begin position="361"/>
        <end position="380"/>
    </location>
</feature>
<dbReference type="SUPFAM" id="SSF103473">
    <property type="entry name" value="MFS general substrate transporter"/>
    <property type="match status" value="1"/>
</dbReference>